<dbReference type="SUPFAM" id="SSF51695">
    <property type="entry name" value="PLC-like phosphodiesterases"/>
    <property type="match status" value="1"/>
</dbReference>
<dbReference type="EMBL" id="JAAWVQ010005430">
    <property type="protein sequence ID" value="MBN3270815.1"/>
    <property type="molecule type" value="Genomic_DNA"/>
</dbReference>
<sequence length="416" mass="46753">MNLHWLHKFAVTVTLVVTVISVISMEQLWGEEWDILLLSFQATGPFLHLGALAAITLLAWLVAGQFARAEKNSFQAVLLLTYLTVLTALYLVPLSITSPCLMEKSNLGPKPAIIGHQGAPMVRSVPELCRQAPMLAPENTLMSFQKAIEQAASGLYTDVTISHDGVPFLMHDNTLRRTTDVEKLFPERVGQDSSMFNWTDLQALNAGQWFLKDDPFWTVSSLSEADWALAGNQSVCTLSEVLQLAENSSKSILFNVRRPPPEHPHRESWINVTLHTVLQSGVQQQHVMWTPDTDRQLVRQKAPGFQQTSTVKKSVKILQEEGIVRLNLRYNQASAQEIRDSREGNVSLTLFTVSEPWLYSVLWCSGVQSVTSDAPHILRKLLYPIWIMPPDEYKLLWITADVISFIVIIGVFVLQK</sequence>
<evidence type="ECO:0000256" key="8">
    <source>
        <dbReference type="SAM" id="Phobius"/>
    </source>
</evidence>
<evidence type="ECO:0000313" key="10">
    <source>
        <dbReference type="EMBL" id="MBN3270815.1"/>
    </source>
</evidence>
<keyword evidence="6 8" id="KW-0472">Membrane</keyword>
<evidence type="ECO:0000256" key="4">
    <source>
        <dbReference type="ARBA" id="ARBA00022801"/>
    </source>
</evidence>
<dbReference type="Pfam" id="PF03009">
    <property type="entry name" value="GDPD"/>
    <property type="match status" value="1"/>
</dbReference>
<protein>
    <submittedName>
        <fullName evidence="10">GDPD5 protein</fullName>
    </submittedName>
</protein>
<keyword evidence="11" id="KW-1185">Reference proteome</keyword>
<evidence type="ECO:0000256" key="2">
    <source>
        <dbReference type="ARBA" id="ARBA00007277"/>
    </source>
</evidence>
<evidence type="ECO:0000256" key="6">
    <source>
        <dbReference type="ARBA" id="ARBA00023136"/>
    </source>
</evidence>
<keyword evidence="3 8" id="KW-0812">Transmembrane</keyword>
<evidence type="ECO:0000256" key="1">
    <source>
        <dbReference type="ARBA" id="ARBA00004141"/>
    </source>
</evidence>
<evidence type="ECO:0000259" key="9">
    <source>
        <dbReference type="PROSITE" id="PS51704"/>
    </source>
</evidence>
<feature type="transmembrane region" description="Helical" evidence="8">
    <location>
        <begin position="5"/>
        <end position="25"/>
    </location>
</feature>
<dbReference type="PROSITE" id="PS51704">
    <property type="entry name" value="GP_PDE"/>
    <property type="match status" value="1"/>
</dbReference>
<keyword evidence="4" id="KW-0378">Hydrolase</keyword>
<name>A0ABS2X9B6_POLSP</name>
<gene>
    <name evidence="10" type="primary">Gdpd5_1</name>
    <name evidence="10" type="ORF">GTO93_0011692</name>
</gene>
<dbReference type="InterPro" id="IPR030395">
    <property type="entry name" value="GP_PDE_dom"/>
</dbReference>
<dbReference type="PANTHER" id="PTHR23344:SF6">
    <property type="entry name" value="GLYCEROPHOSPHODIESTER PHOSPHODIESTERASE DOMAIN-CONTAINING PROTEIN 5"/>
    <property type="match status" value="1"/>
</dbReference>
<proteinExistence type="inferred from homology"/>
<keyword evidence="7" id="KW-0325">Glycoprotein</keyword>
<evidence type="ECO:0000256" key="7">
    <source>
        <dbReference type="ARBA" id="ARBA00023180"/>
    </source>
</evidence>
<feature type="transmembrane region" description="Helical" evidence="8">
    <location>
        <begin position="395"/>
        <end position="414"/>
    </location>
</feature>
<dbReference type="PANTHER" id="PTHR23344">
    <property type="entry name" value="GLYCEROPHOSPHORYL DIESTER PHOSPHODIESTERASE"/>
    <property type="match status" value="1"/>
</dbReference>
<comment type="similarity">
    <text evidence="2">Belongs to the glycerophosphoryl diester phosphodiesterase family.</text>
</comment>
<comment type="subcellular location">
    <subcellularLocation>
        <location evidence="1">Membrane</location>
        <topology evidence="1">Multi-pass membrane protein</topology>
    </subcellularLocation>
</comment>
<dbReference type="Proteomes" id="UP001166093">
    <property type="component" value="Unassembled WGS sequence"/>
</dbReference>
<dbReference type="Gene3D" id="3.20.20.190">
    <property type="entry name" value="Phosphatidylinositol (PI) phosphodiesterase"/>
    <property type="match status" value="1"/>
</dbReference>
<evidence type="ECO:0000256" key="3">
    <source>
        <dbReference type="ARBA" id="ARBA00022692"/>
    </source>
</evidence>
<comment type="caution">
    <text evidence="10">The sequence shown here is derived from an EMBL/GenBank/DDBJ whole genome shotgun (WGS) entry which is preliminary data.</text>
</comment>
<keyword evidence="5 8" id="KW-1133">Transmembrane helix</keyword>
<evidence type="ECO:0000256" key="5">
    <source>
        <dbReference type="ARBA" id="ARBA00022989"/>
    </source>
</evidence>
<evidence type="ECO:0000313" key="11">
    <source>
        <dbReference type="Proteomes" id="UP001166093"/>
    </source>
</evidence>
<feature type="non-terminal residue" evidence="10">
    <location>
        <position position="1"/>
    </location>
</feature>
<accession>A0ABS2X9B6</accession>
<organism evidence="10 11">
    <name type="scientific">Polyodon spathula</name>
    <name type="common">North American paddlefish</name>
    <name type="synonym">Squalus spathula</name>
    <dbReference type="NCBI Taxonomy" id="7913"/>
    <lineage>
        <taxon>Eukaryota</taxon>
        <taxon>Metazoa</taxon>
        <taxon>Chordata</taxon>
        <taxon>Craniata</taxon>
        <taxon>Vertebrata</taxon>
        <taxon>Euteleostomi</taxon>
        <taxon>Actinopterygii</taxon>
        <taxon>Chondrostei</taxon>
        <taxon>Acipenseriformes</taxon>
        <taxon>Polyodontidae</taxon>
        <taxon>Polyodon</taxon>
    </lineage>
</organism>
<reference evidence="10" key="1">
    <citation type="journal article" date="2021" name="Cell">
        <title>Tracing the genetic footprints of vertebrate landing in non-teleost ray-finned fishes.</title>
        <authorList>
            <person name="Bi X."/>
            <person name="Wang K."/>
            <person name="Yang L."/>
            <person name="Pan H."/>
            <person name="Jiang H."/>
            <person name="Wei Q."/>
            <person name="Fang M."/>
            <person name="Yu H."/>
            <person name="Zhu C."/>
            <person name="Cai Y."/>
            <person name="He Y."/>
            <person name="Gan X."/>
            <person name="Zeng H."/>
            <person name="Yu D."/>
            <person name="Zhu Y."/>
            <person name="Jiang H."/>
            <person name="Qiu Q."/>
            <person name="Yang H."/>
            <person name="Zhang Y.E."/>
            <person name="Wang W."/>
            <person name="Zhu M."/>
            <person name="He S."/>
            <person name="Zhang G."/>
        </authorList>
    </citation>
    <scope>NUCLEOTIDE SEQUENCE</scope>
    <source>
        <strain evidence="10">Pddl_001</strain>
    </source>
</reference>
<feature type="domain" description="GP-PDE" evidence="9">
    <location>
        <begin position="111"/>
        <end position="382"/>
    </location>
</feature>
<feature type="non-terminal residue" evidence="10">
    <location>
        <position position="416"/>
    </location>
</feature>
<feature type="transmembrane region" description="Helical" evidence="8">
    <location>
        <begin position="45"/>
        <end position="64"/>
    </location>
</feature>
<dbReference type="InterPro" id="IPR017946">
    <property type="entry name" value="PLC-like_Pdiesterase_TIM-brl"/>
</dbReference>
<feature type="transmembrane region" description="Helical" evidence="8">
    <location>
        <begin position="76"/>
        <end position="96"/>
    </location>
</feature>